<dbReference type="GeneID" id="100485206"/>
<reference evidence="20" key="3">
    <citation type="submission" date="2025-04" db="UniProtKB">
        <authorList>
            <consortium name="RefSeq"/>
        </authorList>
    </citation>
    <scope>IDENTIFICATION</scope>
    <source>
        <strain evidence="20">Nigerian</strain>
        <tissue evidence="20">Liver and blood</tissue>
    </source>
</reference>
<dbReference type="AGR" id="Xenbase:XB-GENE-29077679"/>
<feature type="domain" description="LRRC8 pannexin-like TM region" evidence="17">
    <location>
        <begin position="1"/>
        <end position="324"/>
    </location>
</feature>
<organism evidence="18">
    <name type="scientific">Xenopus tropicalis</name>
    <name type="common">Western clawed frog</name>
    <name type="synonym">Silurana tropicalis</name>
    <dbReference type="NCBI Taxonomy" id="8364"/>
    <lineage>
        <taxon>Eukaryota</taxon>
        <taxon>Metazoa</taxon>
        <taxon>Chordata</taxon>
        <taxon>Craniata</taxon>
        <taxon>Vertebrata</taxon>
        <taxon>Euteleostomi</taxon>
        <taxon>Amphibia</taxon>
        <taxon>Batrachia</taxon>
        <taxon>Anura</taxon>
        <taxon>Pipoidea</taxon>
        <taxon>Pipidae</taxon>
        <taxon>Xenopodinae</taxon>
        <taxon>Xenopus</taxon>
        <taxon>Silurana</taxon>
    </lineage>
</organism>
<evidence type="ECO:0000256" key="2">
    <source>
        <dbReference type="ARBA" id="ARBA00010471"/>
    </source>
</evidence>
<sequence length="790" mass="91187">MIPIGEFRQFSELQPAYRVLKPWWDVLMDYLSVAMLMIGVFGCTLQIMQIKIVCLPKGIQNLHNSISSSESNSLVTNKSAAPGILEMKGLKTNLDFQQYSYVNQMCYEVAIHWYTKYFPYLVLFHTLVFMLCSNFWFKFPGSCSKIEHFISILWKCFDSPWTTSALCNVSDEGSEDKITTKNNEDKTSVNQPTNQNALEMSLFESPTTDKAPVGALDKKEREQAKALFEKVKNFRHHVEGGVLLYSMYTCQTILKVTNFLFVIGYNSALTFEVEFTVLCNADLQGITGYTYFYCNRPMAYLFSKLSFFYLCVVGVYGFTCFFTIYWLFYGHLKEYSFECVRQEAGINDIPDVKNDLAFMFHIVDHYDSLFSKRMAIFLSETSENRLRQLNLNKEWNAEKLREKLETNACNLLELKLHMIPGLPDAVFEITELQSLRLEKMNNIMIPATIAQLNNLHALFLLQSTIKLHTAAFAFLMEHLQTLTVKFDNIQQIPLWIYGLSCLEELHLICSQSPDVAKNITFESFKNLNNLKHLFIKSQLSGIPQNVTDISLQLQRFSIHNEGIKLVIPNSLKKMVNLTVLELIQCNLGHVPNSIFSLRALKELNLEGNNLRSIQELASFQHLHNLTILKLWHNKIAKIPDHINKLTNLEQLNLSHNNIREIPHSLFLCSKLRYLDLSYNDICIIQPYIWMLQSLKYFSIKCNKVEIIPNELFLCRRLETLNLGKNKLHCLSPNIGNLEFLSHLDIKGNCIRALPPELGCCKSLNKNELIIEDNMMGCWHSLLLNKQIQNN</sequence>
<evidence type="ECO:0000256" key="15">
    <source>
        <dbReference type="ARBA" id="ARBA00024167"/>
    </source>
</evidence>
<evidence type="ECO:0000256" key="10">
    <source>
        <dbReference type="ARBA" id="ARBA00023136"/>
    </source>
</evidence>
<evidence type="ECO:0000256" key="16">
    <source>
        <dbReference type="SAM" id="Phobius"/>
    </source>
</evidence>
<dbReference type="InterPro" id="IPR050216">
    <property type="entry name" value="LRR_domain-containing"/>
</dbReference>
<evidence type="ECO:0000256" key="5">
    <source>
        <dbReference type="ARBA" id="ARBA00022614"/>
    </source>
</evidence>
<dbReference type="RefSeq" id="XP_002931661.1">
    <property type="nucleotide sequence ID" value="XM_002931615.2"/>
</dbReference>
<keyword evidence="9" id="KW-0406">Ion transport</keyword>
<dbReference type="GO" id="GO:0048489">
    <property type="term" value="P:synaptic vesicle transport"/>
    <property type="evidence" value="ECO:0000318"/>
    <property type="project" value="GO_Central"/>
</dbReference>
<dbReference type="GO" id="GO:0034220">
    <property type="term" value="P:monoatomic ion transmembrane transport"/>
    <property type="evidence" value="ECO:0007669"/>
    <property type="project" value="UniProtKB-KW"/>
</dbReference>
<dbReference type="OMA" id="HFISILW"/>
<dbReference type="ExpressionAtlas" id="F6SMM9">
    <property type="expression patterns" value="baseline"/>
</dbReference>
<evidence type="ECO:0000256" key="9">
    <source>
        <dbReference type="ARBA" id="ARBA00023065"/>
    </source>
</evidence>
<keyword evidence="7" id="KW-0677">Repeat</keyword>
<dbReference type="Bgee" id="ENSXETG00000020373">
    <property type="expression patterns" value="Expressed in testis"/>
</dbReference>
<evidence type="ECO:0000313" key="18">
    <source>
        <dbReference type="Ensembl" id="ENSXETP00000043944"/>
    </source>
</evidence>
<dbReference type="HOGENOM" id="CLU_019019_0_0_1"/>
<feature type="transmembrane region" description="Helical" evidence="16">
    <location>
        <begin position="307"/>
        <end position="329"/>
    </location>
</feature>
<dbReference type="Xenbase" id="XB-GENE-29077679">
    <property type="gene designation" value="LOC100485206"/>
</dbReference>
<evidence type="ECO:0000256" key="4">
    <source>
        <dbReference type="ARBA" id="ARBA00022475"/>
    </source>
</evidence>
<dbReference type="InterPro" id="IPR032675">
    <property type="entry name" value="LRR_dom_sf"/>
</dbReference>
<keyword evidence="19" id="KW-1185">Reference proteome</keyword>
<comment type="similarity">
    <text evidence="2">Belongs to the LRRC8 family.</text>
</comment>
<keyword evidence="3" id="KW-0813">Transport</keyword>
<dbReference type="InterPro" id="IPR003591">
    <property type="entry name" value="Leu-rich_rpt_typical-subtyp"/>
</dbReference>
<comment type="catalytic activity">
    <reaction evidence="15">
        <text>chloride(in) = chloride(out)</text>
        <dbReference type="Rhea" id="RHEA:29823"/>
        <dbReference type="ChEBI" id="CHEBI:17996"/>
    </reaction>
</comment>
<accession>F6SMM9</accession>
<evidence type="ECO:0000259" key="17">
    <source>
        <dbReference type="Pfam" id="PF12534"/>
    </source>
</evidence>
<keyword evidence="8 16" id="KW-1133">Transmembrane helix</keyword>
<evidence type="ECO:0000256" key="8">
    <source>
        <dbReference type="ARBA" id="ARBA00022989"/>
    </source>
</evidence>
<dbReference type="GeneTree" id="ENSGT00940000159250"/>
<name>F6SMM9_XENTR</name>
<evidence type="ECO:0000256" key="12">
    <source>
        <dbReference type="ARBA" id="ARBA00023303"/>
    </source>
</evidence>
<dbReference type="eggNOG" id="KOG0619">
    <property type="taxonomic scope" value="Eukaryota"/>
</dbReference>
<evidence type="ECO:0000256" key="1">
    <source>
        <dbReference type="ARBA" id="ARBA00004651"/>
    </source>
</evidence>
<keyword evidence="12" id="KW-0407">Ion channel</keyword>
<evidence type="ECO:0000256" key="11">
    <source>
        <dbReference type="ARBA" id="ARBA00023157"/>
    </source>
</evidence>
<dbReference type="GO" id="GO:0005886">
    <property type="term" value="C:plasma membrane"/>
    <property type="evidence" value="ECO:0007669"/>
    <property type="project" value="UniProtKB-SubCell"/>
</dbReference>
<dbReference type="PANTHER" id="PTHR48051">
    <property type="match status" value="1"/>
</dbReference>
<evidence type="ECO:0000256" key="7">
    <source>
        <dbReference type="ARBA" id="ARBA00022737"/>
    </source>
</evidence>
<evidence type="ECO:0000256" key="14">
    <source>
        <dbReference type="ARBA" id="ARBA00024158"/>
    </source>
</evidence>
<keyword evidence="11" id="KW-1015">Disulfide bond</keyword>
<reference evidence="18" key="1">
    <citation type="journal article" date="2010" name="Science">
        <title>The genome of the Western clawed frog Xenopus tropicalis.</title>
        <authorList>
            <person name="Hellsten U."/>
            <person name="Harland R.M."/>
            <person name="Gilchrist M.J."/>
            <person name="Hendrix D."/>
            <person name="Jurka J."/>
            <person name="Kapitonov V."/>
            <person name="Ovcharenko I."/>
            <person name="Putnam N.H."/>
            <person name="Shu S."/>
            <person name="Taher L."/>
            <person name="Blitz I.L."/>
            <person name="Blumberg B."/>
            <person name="Dichmann D.S."/>
            <person name="Dubchak I."/>
            <person name="Amaya E."/>
            <person name="Detter J.C."/>
            <person name="Fletcher R."/>
            <person name="Gerhard D.S."/>
            <person name="Goodstein D."/>
            <person name="Graves T."/>
            <person name="Grigoriev I.V."/>
            <person name="Grimwood J."/>
            <person name="Kawashima T."/>
            <person name="Lindquist E."/>
            <person name="Lucas S.M."/>
            <person name="Mead P.E."/>
            <person name="Mitros T."/>
            <person name="Ogino H."/>
            <person name="Ohta Y."/>
            <person name="Poliakov A.V."/>
            <person name="Pollet N."/>
            <person name="Robert J."/>
            <person name="Salamov A."/>
            <person name="Sater A.K."/>
            <person name="Schmutz J."/>
            <person name="Terry A."/>
            <person name="Vize P.D."/>
            <person name="Warren W.C."/>
            <person name="Wells D."/>
            <person name="Wills A."/>
            <person name="Wilson R.K."/>
            <person name="Zimmerman L.B."/>
            <person name="Zorn A.M."/>
            <person name="Grainger R."/>
            <person name="Grammer T."/>
            <person name="Khokha M.K."/>
            <person name="Richardson P.M."/>
            <person name="Rokhsar D.S."/>
        </authorList>
    </citation>
    <scope>NUCLEOTIDE SEQUENCE [LARGE SCALE GENOMIC DNA]</scope>
    <source>
        <strain evidence="18">Nigerian</strain>
    </source>
</reference>
<protein>
    <submittedName>
        <fullName evidence="18 20">Volume-regulated anion channel subunit LRRC8C</fullName>
    </submittedName>
</protein>
<dbReference type="KEGG" id="xtr:100485206"/>
<evidence type="ECO:0000256" key="3">
    <source>
        <dbReference type="ARBA" id="ARBA00022448"/>
    </source>
</evidence>
<comment type="catalytic activity">
    <reaction evidence="14">
        <text>taurine(out) = taurine(in)</text>
        <dbReference type="Rhea" id="RHEA:66328"/>
        <dbReference type="ChEBI" id="CHEBI:507393"/>
    </reaction>
</comment>
<dbReference type="GO" id="GO:1902236">
    <property type="term" value="P:negative regulation of endoplasmic reticulum stress-induced intrinsic apoptotic signaling pathway"/>
    <property type="evidence" value="ECO:0000318"/>
    <property type="project" value="GO_Central"/>
</dbReference>
<feature type="transmembrane region" description="Helical" evidence="16">
    <location>
        <begin position="117"/>
        <end position="137"/>
    </location>
</feature>
<keyword evidence="4" id="KW-1003">Cell membrane</keyword>
<reference evidence="18" key="2">
    <citation type="submission" date="2011-07" db="UniProtKB">
        <authorList>
            <consortium name="Ensembl"/>
        </authorList>
    </citation>
    <scope>IDENTIFICATION</scope>
</reference>
<dbReference type="SUPFAM" id="SSF52058">
    <property type="entry name" value="L domain-like"/>
    <property type="match status" value="1"/>
</dbReference>
<comment type="subcellular location">
    <subcellularLocation>
        <location evidence="1">Cell membrane</location>
        <topology evidence="1">Multi-pass membrane protein</topology>
    </subcellularLocation>
</comment>
<comment type="catalytic activity">
    <reaction evidence="13">
        <text>iodide(out) = iodide(in)</text>
        <dbReference type="Rhea" id="RHEA:66324"/>
        <dbReference type="ChEBI" id="CHEBI:16382"/>
    </reaction>
</comment>
<evidence type="ECO:0000256" key="6">
    <source>
        <dbReference type="ARBA" id="ARBA00022692"/>
    </source>
</evidence>
<evidence type="ECO:0000313" key="21">
    <source>
        <dbReference type="Xenbase" id="XB-GENE-29077679"/>
    </source>
</evidence>
<keyword evidence="10 16" id="KW-0472">Membrane</keyword>
<dbReference type="AlphaFoldDB" id="F6SMM9"/>
<dbReference type="OrthoDB" id="1060944at2759"/>
<keyword evidence="6 16" id="KW-0812">Transmembrane</keyword>
<dbReference type="PROSITE" id="PS51450">
    <property type="entry name" value="LRR"/>
    <property type="match status" value="4"/>
</dbReference>
<dbReference type="Ensembl" id="ENSXETT00000043944">
    <property type="protein sequence ID" value="ENSXETP00000043944"/>
    <property type="gene ID" value="ENSXETG00000020373"/>
</dbReference>
<feature type="transmembrane region" description="Helical" evidence="16">
    <location>
        <begin position="27"/>
        <end position="48"/>
    </location>
</feature>
<dbReference type="PhylomeDB" id="F6SMM9"/>
<dbReference type="SMART" id="SM00369">
    <property type="entry name" value="LRR_TYP"/>
    <property type="match status" value="6"/>
</dbReference>
<proteinExistence type="inferred from homology"/>
<evidence type="ECO:0000313" key="20">
    <source>
        <dbReference type="RefSeq" id="XP_002931661.1"/>
    </source>
</evidence>
<dbReference type="Proteomes" id="UP000008143">
    <property type="component" value="Chromosome 4"/>
</dbReference>
<keyword evidence="5" id="KW-0433">Leucine-rich repeat</keyword>
<dbReference type="InterPro" id="IPR021040">
    <property type="entry name" value="LRRC8_Pannexin-like"/>
</dbReference>
<evidence type="ECO:0000256" key="13">
    <source>
        <dbReference type="ARBA" id="ARBA00024145"/>
    </source>
</evidence>
<dbReference type="FunFam" id="3.80.10.10:FF:000294">
    <property type="entry name" value="Leucine-rich repeat-containing 8 VRAC subunit B"/>
    <property type="match status" value="1"/>
</dbReference>
<dbReference type="Pfam" id="PF13855">
    <property type="entry name" value="LRR_8"/>
    <property type="match status" value="1"/>
</dbReference>
<evidence type="ECO:0000313" key="19">
    <source>
        <dbReference type="Proteomes" id="UP000008143"/>
    </source>
</evidence>
<gene>
    <name evidence="18 20 21" type="primary">LOC100485206</name>
</gene>
<dbReference type="Gene3D" id="3.80.10.10">
    <property type="entry name" value="Ribonuclease Inhibitor"/>
    <property type="match status" value="1"/>
</dbReference>
<dbReference type="InterPro" id="IPR001611">
    <property type="entry name" value="Leu-rich_rpt"/>
</dbReference>
<dbReference type="PANTHER" id="PTHR48051:SF63">
    <property type="entry name" value="PROVISIONAL ORTHOLOG OF LEUCINE-RICH REPEAT-CONTAINING 8 VRAC SUBUNIT C"/>
    <property type="match status" value="1"/>
</dbReference>
<dbReference type="Pfam" id="PF12534">
    <property type="entry name" value="Pannexin_like"/>
    <property type="match status" value="1"/>
</dbReference>